<keyword evidence="3 7" id="KW-0347">Helicase</keyword>
<organism evidence="7 8">
    <name type="scientific">Propylenella binzhouense</name>
    <dbReference type="NCBI Taxonomy" id="2555902"/>
    <lineage>
        <taxon>Bacteria</taxon>
        <taxon>Pseudomonadati</taxon>
        <taxon>Pseudomonadota</taxon>
        <taxon>Alphaproteobacteria</taxon>
        <taxon>Hyphomicrobiales</taxon>
        <taxon>Propylenellaceae</taxon>
        <taxon>Propylenella</taxon>
    </lineage>
</organism>
<dbReference type="RefSeq" id="WP_161142366.1">
    <property type="nucleotide sequence ID" value="NZ_SPKJ01000115.1"/>
</dbReference>
<dbReference type="OrthoDB" id="9805617at2"/>
<dbReference type="GO" id="GO:0003676">
    <property type="term" value="F:nucleic acid binding"/>
    <property type="evidence" value="ECO:0007669"/>
    <property type="project" value="InterPro"/>
</dbReference>
<dbReference type="InterPro" id="IPR014001">
    <property type="entry name" value="Helicase_ATP-bd"/>
</dbReference>
<comment type="caution">
    <text evidence="7">The sequence shown here is derived from an EMBL/GenBank/DDBJ whole genome shotgun (WGS) entry which is preliminary data.</text>
</comment>
<proteinExistence type="predicted"/>
<dbReference type="InterPro" id="IPR011545">
    <property type="entry name" value="DEAD/DEAH_box_helicase_dom"/>
</dbReference>
<dbReference type="GO" id="GO:0005524">
    <property type="term" value="F:ATP binding"/>
    <property type="evidence" value="ECO:0007669"/>
    <property type="project" value="UniProtKB-KW"/>
</dbReference>
<gene>
    <name evidence="7" type="primary">hrpB</name>
    <name evidence="7" type="ORF">E4O86_20200</name>
</gene>
<dbReference type="PROSITE" id="PS00690">
    <property type="entry name" value="DEAH_ATP_HELICASE"/>
    <property type="match status" value="1"/>
</dbReference>
<feature type="non-terminal residue" evidence="7">
    <location>
        <position position="438"/>
    </location>
</feature>
<dbReference type="Gene3D" id="3.40.50.300">
    <property type="entry name" value="P-loop containing nucleotide triphosphate hydrolases"/>
    <property type="match status" value="2"/>
</dbReference>
<evidence type="ECO:0000313" key="7">
    <source>
        <dbReference type="EMBL" id="MYZ50031.1"/>
    </source>
</evidence>
<keyword evidence="1" id="KW-0547">Nucleotide-binding</keyword>
<feature type="domain" description="Helicase C-terminal" evidence="6">
    <location>
        <begin position="194"/>
        <end position="366"/>
    </location>
</feature>
<keyword evidence="2" id="KW-0378">Hydrolase</keyword>
<dbReference type="CDD" id="cd18791">
    <property type="entry name" value="SF2_C_RHA"/>
    <property type="match status" value="1"/>
</dbReference>
<evidence type="ECO:0000259" key="6">
    <source>
        <dbReference type="PROSITE" id="PS51194"/>
    </source>
</evidence>
<evidence type="ECO:0000256" key="3">
    <source>
        <dbReference type="ARBA" id="ARBA00022806"/>
    </source>
</evidence>
<dbReference type="InterPro" id="IPR049614">
    <property type="entry name" value="HrpB_DEXH"/>
</dbReference>
<dbReference type="InterPro" id="IPR010225">
    <property type="entry name" value="HrpB"/>
</dbReference>
<evidence type="ECO:0000256" key="1">
    <source>
        <dbReference type="ARBA" id="ARBA00022741"/>
    </source>
</evidence>
<dbReference type="SMART" id="SM00490">
    <property type="entry name" value="HELICc"/>
    <property type="match status" value="1"/>
</dbReference>
<dbReference type="InterPro" id="IPR001650">
    <property type="entry name" value="Helicase_C-like"/>
</dbReference>
<dbReference type="SUPFAM" id="SSF52540">
    <property type="entry name" value="P-loop containing nucleoside triphosphate hydrolases"/>
    <property type="match status" value="1"/>
</dbReference>
<dbReference type="CDD" id="cd17990">
    <property type="entry name" value="DEXHc_HrpB"/>
    <property type="match status" value="1"/>
</dbReference>
<name>A0A964WVC1_9HYPH</name>
<reference evidence="7" key="1">
    <citation type="submission" date="2019-03" db="EMBL/GenBank/DDBJ databases">
        <title>Afifella sp. nov., isolated from activated sludge.</title>
        <authorList>
            <person name="Li Q."/>
            <person name="Liu Y."/>
        </authorList>
    </citation>
    <scope>NUCLEOTIDE SEQUENCE</scope>
    <source>
        <strain evidence="7">L72</strain>
    </source>
</reference>
<dbReference type="PROSITE" id="PS51192">
    <property type="entry name" value="HELICASE_ATP_BIND_1"/>
    <property type="match status" value="1"/>
</dbReference>
<dbReference type="AlphaFoldDB" id="A0A964WVC1"/>
<dbReference type="Gene3D" id="1.20.120.1080">
    <property type="match status" value="1"/>
</dbReference>
<evidence type="ECO:0000256" key="2">
    <source>
        <dbReference type="ARBA" id="ARBA00022801"/>
    </source>
</evidence>
<dbReference type="SMART" id="SM00487">
    <property type="entry name" value="DEXDc"/>
    <property type="match status" value="1"/>
</dbReference>
<protein>
    <submittedName>
        <fullName evidence="7">ATP-dependent helicase HrpB</fullName>
    </submittedName>
</protein>
<dbReference type="PROSITE" id="PS51194">
    <property type="entry name" value="HELICASE_CTER"/>
    <property type="match status" value="1"/>
</dbReference>
<sequence>MLPVEAALPELFAALEKGRSAVLVAPPGAGKTTLVPLRLLDARWTRGGRILVVEPRRLAARAAARRMAGTLGEEPGATIGYRVRNETRVSASTRIELVTAGVFVRMILDDPGLEGVGAILFDEVHERSVDADLGLALALDAQAALRDDLRLVAMSATVDGARFAAILGGAPVVESAGRMFPVETVHLGADAAMRVEDRVAAAVRRALRERSGSILAFLPGQAEIMRTAERLSALPPGVVLAPLYGALDPRSQDAAVRPAAAGTRKVVLATAIAETSLTIEGVTVVVDSGFARRPRYDPGSGMSRLETVRVSRAAADQRRGRAGRTAPGTCYRLWDEPQTAALPPFDRPEILETDLAPLALALLAWGTSDPSALRWLDPPPPAAFAEALALLGRLGARDPAGGLSRHGRRMADLPLPPRLAHMVLEGAARGAGELAADI</sequence>
<dbReference type="NCBIfam" id="TIGR01970">
    <property type="entry name" value="DEAH_box_HrpB"/>
    <property type="match status" value="1"/>
</dbReference>
<dbReference type="GO" id="GO:0004386">
    <property type="term" value="F:helicase activity"/>
    <property type="evidence" value="ECO:0007669"/>
    <property type="project" value="UniProtKB-KW"/>
</dbReference>
<accession>A0A964WVC1</accession>
<evidence type="ECO:0000256" key="4">
    <source>
        <dbReference type="ARBA" id="ARBA00022840"/>
    </source>
</evidence>
<dbReference type="FunFam" id="3.40.50.300:FF:002125">
    <property type="entry name" value="ATP-dependent helicase HrpB"/>
    <property type="match status" value="1"/>
</dbReference>
<evidence type="ECO:0000259" key="5">
    <source>
        <dbReference type="PROSITE" id="PS51192"/>
    </source>
</evidence>
<dbReference type="Pfam" id="PF00270">
    <property type="entry name" value="DEAD"/>
    <property type="match status" value="1"/>
</dbReference>
<keyword evidence="8" id="KW-1185">Reference proteome</keyword>
<evidence type="ECO:0000313" key="8">
    <source>
        <dbReference type="Proteomes" id="UP000773614"/>
    </source>
</evidence>
<dbReference type="PANTHER" id="PTHR43519">
    <property type="entry name" value="ATP-DEPENDENT RNA HELICASE HRPB"/>
    <property type="match status" value="1"/>
</dbReference>
<dbReference type="EMBL" id="SPKJ01000115">
    <property type="protein sequence ID" value="MYZ50031.1"/>
    <property type="molecule type" value="Genomic_DNA"/>
</dbReference>
<dbReference type="Pfam" id="PF00271">
    <property type="entry name" value="Helicase_C"/>
    <property type="match status" value="1"/>
</dbReference>
<dbReference type="GO" id="GO:0016787">
    <property type="term" value="F:hydrolase activity"/>
    <property type="evidence" value="ECO:0007669"/>
    <property type="project" value="UniProtKB-KW"/>
</dbReference>
<dbReference type="PANTHER" id="PTHR43519:SF1">
    <property type="entry name" value="ATP-DEPENDENT RNA HELICASE HRPB"/>
    <property type="match status" value="1"/>
</dbReference>
<feature type="domain" description="Helicase ATP-binding" evidence="5">
    <location>
        <begin position="12"/>
        <end position="176"/>
    </location>
</feature>
<keyword evidence="4" id="KW-0067">ATP-binding</keyword>
<dbReference type="InterPro" id="IPR002464">
    <property type="entry name" value="DNA/RNA_helicase_DEAH_CS"/>
</dbReference>
<dbReference type="InterPro" id="IPR027417">
    <property type="entry name" value="P-loop_NTPase"/>
</dbReference>
<dbReference type="Proteomes" id="UP000773614">
    <property type="component" value="Unassembled WGS sequence"/>
</dbReference>